<name>A0AA40A5D6_9PEZI</name>
<dbReference type="Proteomes" id="UP001172101">
    <property type="component" value="Unassembled WGS sequence"/>
</dbReference>
<keyword evidence="3" id="KW-1185">Reference proteome</keyword>
<proteinExistence type="predicted"/>
<gene>
    <name evidence="2" type="ORF">B0T26DRAFT_679031</name>
</gene>
<feature type="compositionally biased region" description="Polar residues" evidence="1">
    <location>
        <begin position="1"/>
        <end position="11"/>
    </location>
</feature>
<protein>
    <submittedName>
        <fullName evidence="2">Uncharacterized protein</fullName>
    </submittedName>
</protein>
<sequence>MSFVNISQCGKQKSAAPHRHHLHTHQAANKPPIQDLGDNLIPPLVMLRLSLSRHLIRSMLDRRRSLKAEERRTFDVAAQVETAWELVRDGYAGECARSPFFARQARRAAAADPAAAAKTDCRGHGDEQQQIEARHYMLHRLQRITWAIKEVDGFVEGLTVDKYGYLSHYRALSTQAALRSRRTRDVGSRAPANRMDADIWADGVRVAVLRGERAWPGQWCFEQYKRRKYEKGSEWSGLFGSGDGIPWMTKKHGRALRRKTKCEGDCRNAGLSLRQKQW</sequence>
<feature type="region of interest" description="Disordered" evidence="1">
    <location>
        <begin position="1"/>
        <end position="34"/>
    </location>
</feature>
<dbReference type="GeneID" id="85323576"/>
<evidence type="ECO:0000256" key="1">
    <source>
        <dbReference type="SAM" id="MobiDB-lite"/>
    </source>
</evidence>
<accession>A0AA40A5D6</accession>
<dbReference type="EMBL" id="JAUIRO010000006">
    <property type="protein sequence ID" value="KAK0709646.1"/>
    <property type="molecule type" value="Genomic_DNA"/>
</dbReference>
<comment type="caution">
    <text evidence="2">The sequence shown here is derived from an EMBL/GenBank/DDBJ whole genome shotgun (WGS) entry which is preliminary data.</text>
</comment>
<dbReference type="AlphaFoldDB" id="A0AA40A5D6"/>
<organism evidence="2 3">
    <name type="scientific">Lasiosphaeria miniovina</name>
    <dbReference type="NCBI Taxonomy" id="1954250"/>
    <lineage>
        <taxon>Eukaryota</taxon>
        <taxon>Fungi</taxon>
        <taxon>Dikarya</taxon>
        <taxon>Ascomycota</taxon>
        <taxon>Pezizomycotina</taxon>
        <taxon>Sordariomycetes</taxon>
        <taxon>Sordariomycetidae</taxon>
        <taxon>Sordariales</taxon>
        <taxon>Lasiosphaeriaceae</taxon>
        <taxon>Lasiosphaeria</taxon>
    </lineage>
</organism>
<evidence type="ECO:0000313" key="2">
    <source>
        <dbReference type="EMBL" id="KAK0709646.1"/>
    </source>
</evidence>
<dbReference type="RefSeq" id="XP_060292950.1">
    <property type="nucleotide sequence ID" value="XM_060440306.1"/>
</dbReference>
<evidence type="ECO:0000313" key="3">
    <source>
        <dbReference type="Proteomes" id="UP001172101"/>
    </source>
</evidence>
<reference evidence="2" key="1">
    <citation type="submission" date="2023-06" db="EMBL/GenBank/DDBJ databases">
        <title>Genome-scale phylogeny and comparative genomics of the fungal order Sordariales.</title>
        <authorList>
            <consortium name="Lawrence Berkeley National Laboratory"/>
            <person name="Hensen N."/>
            <person name="Bonometti L."/>
            <person name="Westerberg I."/>
            <person name="Brannstrom I.O."/>
            <person name="Guillou S."/>
            <person name="Cros-Aarteil S."/>
            <person name="Calhoun S."/>
            <person name="Haridas S."/>
            <person name="Kuo A."/>
            <person name="Mondo S."/>
            <person name="Pangilinan J."/>
            <person name="Riley R."/>
            <person name="LaButti K."/>
            <person name="Andreopoulos B."/>
            <person name="Lipzen A."/>
            <person name="Chen C."/>
            <person name="Yanf M."/>
            <person name="Daum C."/>
            <person name="Ng V."/>
            <person name="Clum A."/>
            <person name="Steindorff A."/>
            <person name="Ohm R."/>
            <person name="Martin F."/>
            <person name="Silar P."/>
            <person name="Natvig D."/>
            <person name="Lalanne C."/>
            <person name="Gautier V."/>
            <person name="Ament-velasquez S.L."/>
            <person name="Kruys A."/>
            <person name="Hutchinson M.I."/>
            <person name="Powell A.J."/>
            <person name="Barry K."/>
            <person name="Miller A.N."/>
            <person name="Grigoriev I.V."/>
            <person name="Debuchy R."/>
            <person name="Gladieux P."/>
            <person name="Thoren M.H."/>
            <person name="Johannesson H."/>
        </authorList>
    </citation>
    <scope>NUCLEOTIDE SEQUENCE</scope>
    <source>
        <strain evidence="2">SMH2392-1A</strain>
    </source>
</reference>